<dbReference type="SUPFAM" id="SSF52743">
    <property type="entry name" value="Subtilisin-like"/>
    <property type="match status" value="1"/>
</dbReference>
<dbReference type="CDD" id="cd07477">
    <property type="entry name" value="Peptidases_S8_Subtilisin_subset"/>
    <property type="match status" value="1"/>
</dbReference>
<dbReference type="Proteomes" id="UP001530315">
    <property type="component" value="Unassembled WGS sequence"/>
</dbReference>
<keyword evidence="4 8" id="KW-0378">Hydrolase</keyword>
<dbReference type="PROSITE" id="PS00138">
    <property type="entry name" value="SUBTILASE_SER"/>
    <property type="match status" value="1"/>
</dbReference>
<protein>
    <recommendedName>
        <fullName evidence="7">subtilisin</fullName>
        <ecNumber evidence="7">3.4.21.62</ecNumber>
    </recommendedName>
</protein>
<reference evidence="11 12" key="1">
    <citation type="submission" date="2024-10" db="EMBL/GenBank/DDBJ databases">
        <title>Updated reference genomes for cyclostephanoid diatoms.</title>
        <authorList>
            <person name="Roberts W.R."/>
            <person name="Alverson A.J."/>
        </authorList>
    </citation>
    <scope>NUCLEOTIDE SEQUENCE [LARGE SCALE GENOMIC DNA]</scope>
    <source>
        <strain evidence="11 12">AJA276-08</strain>
    </source>
</reference>
<evidence type="ECO:0000256" key="3">
    <source>
        <dbReference type="ARBA" id="ARBA00022723"/>
    </source>
</evidence>
<proteinExistence type="inferred from homology"/>
<dbReference type="GO" id="GO:0006508">
    <property type="term" value="P:proteolysis"/>
    <property type="evidence" value="ECO:0007669"/>
    <property type="project" value="UniProtKB-KW"/>
</dbReference>
<accession>A0ABD3P7Q6</accession>
<dbReference type="EMBL" id="JALLAZ020000982">
    <property type="protein sequence ID" value="KAL3783226.1"/>
    <property type="molecule type" value="Genomic_DNA"/>
</dbReference>
<feature type="region of interest" description="Disordered" evidence="9">
    <location>
        <begin position="20"/>
        <end position="49"/>
    </location>
</feature>
<comment type="similarity">
    <text evidence="1 8">Belongs to the peptidase S8 family.</text>
</comment>
<dbReference type="InterPro" id="IPR034202">
    <property type="entry name" value="Subtilisin_Carlsberg-like"/>
</dbReference>
<feature type="domain" description="Peptidase S8/S53" evidence="10">
    <location>
        <begin position="249"/>
        <end position="495"/>
    </location>
</feature>
<dbReference type="GO" id="GO:0046872">
    <property type="term" value="F:metal ion binding"/>
    <property type="evidence" value="ECO:0007669"/>
    <property type="project" value="UniProtKB-KW"/>
</dbReference>
<evidence type="ECO:0000256" key="9">
    <source>
        <dbReference type="SAM" id="MobiDB-lite"/>
    </source>
</evidence>
<dbReference type="InterPro" id="IPR050131">
    <property type="entry name" value="Peptidase_S8_subtilisin-like"/>
</dbReference>
<dbReference type="InterPro" id="IPR022398">
    <property type="entry name" value="Peptidase_S8_His-AS"/>
</dbReference>
<evidence type="ECO:0000313" key="12">
    <source>
        <dbReference type="Proteomes" id="UP001530315"/>
    </source>
</evidence>
<dbReference type="PANTHER" id="PTHR43806:SF11">
    <property type="entry name" value="CEREVISIN-RELATED"/>
    <property type="match status" value="1"/>
</dbReference>
<keyword evidence="5 8" id="KW-0720">Serine protease</keyword>
<feature type="active site" description="Charge relay system" evidence="8">
    <location>
        <position position="287"/>
    </location>
</feature>
<evidence type="ECO:0000256" key="4">
    <source>
        <dbReference type="ARBA" id="ARBA00022801"/>
    </source>
</evidence>
<evidence type="ECO:0000256" key="5">
    <source>
        <dbReference type="ARBA" id="ARBA00022825"/>
    </source>
</evidence>
<dbReference type="PANTHER" id="PTHR43806">
    <property type="entry name" value="PEPTIDASE S8"/>
    <property type="match status" value="1"/>
</dbReference>
<dbReference type="GO" id="GO:0004252">
    <property type="term" value="F:serine-type endopeptidase activity"/>
    <property type="evidence" value="ECO:0007669"/>
    <property type="project" value="UniProtKB-UniRule"/>
</dbReference>
<evidence type="ECO:0000256" key="6">
    <source>
        <dbReference type="ARBA" id="ARBA00023529"/>
    </source>
</evidence>
<evidence type="ECO:0000256" key="2">
    <source>
        <dbReference type="ARBA" id="ARBA00022670"/>
    </source>
</evidence>
<feature type="region of interest" description="Disordered" evidence="9">
    <location>
        <begin position="189"/>
        <end position="213"/>
    </location>
</feature>
<name>A0ABD3P7Q6_9STRA</name>
<dbReference type="InterPro" id="IPR023828">
    <property type="entry name" value="Peptidase_S8_Ser-AS"/>
</dbReference>
<keyword evidence="3" id="KW-0479">Metal-binding</keyword>
<keyword evidence="2 8" id="KW-0645">Protease</keyword>
<dbReference type="PROSITE" id="PS51892">
    <property type="entry name" value="SUBTILASE"/>
    <property type="match status" value="1"/>
</dbReference>
<feature type="active site" description="Charge relay system" evidence="8">
    <location>
        <position position="255"/>
    </location>
</feature>
<evidence type="ECO:0000256" key="7">
    <source>
        <dbReference type="ARBA" id="ARBA00023619"/>
    </source>
</evidence>
<dbReference type="Pfam" id="PF00082">
    <property type="entry name" value="Peptidase_S8"/>
    <property type="match status" value="1"/>
</dbReference>
<sequence length="859" mass="93132">MSIVLSDEDCGRHRRGENEFMSRHRRDGRSRRKWRREEGIGGSSSSSLSRTSPAALVIALVVALVVALPGGAGAEGSVRGGGRERRRGRASLLIKYSDDHAMRRGLATMHDARRGLRAESGWRGRVSSLTTISETRRVAVVDIDLDDYDDDDVRVGVVNEVRAGLMADDDVVLVEEDFPMYKDDHFSAGPVRRRSSRAGRAETNDVTEEEGWRRRRQEEVQQYGLSLTQVPEVWRLTTDYPDRYPNTPVKVCIIDTGYDSLHEDLPKDWVTGTETGYGDPMIDGDGHGTHIAGVIGALGQNGLGIVGVNPDPTKFSFHISKALNDEGLGTASSVLVGIEGCISSGSRIISMSLGGGPASEIFREIFEEAYDMGLLPFAAAGNLGLDLDDYPASYPTVVSIGAVGTDGLRANFSNWNSQLELMGPGVDILSTYPDNRYGALSGTSMAVPYAAGIAALIWGYFPECSNQQIRNVLAITARAMSTSDGGGCDRTTGHGLVQAKDAFDLLDEYGCDAGGPDYSPPSAGGVGGCSQPLADLTALTPVEQADFEAAGDQCQTLTLRLRTDGYPYETSWELVDDGGAVLDVGPRGDGVLRKNTLYSGPVGGCLHPGAYKFTIRGESEFIVQQYLSAMTVRNVLAGITREYEKTSYHSASPPCTDNFGDGIKEPGSYAITFNGNVFATNNTFGFSETTRFVVDIPVEARQPSWSSVLYEDFDNGFGKFFAGGFDAIYTAGRFGRNGLVMIKHGVSNYDEASITSGNISLDDRGGYARFKVVFSFYTNNIGLGDGFCLDYEVNEASAWTEANCWPSGDDVENGEWHDDVSWEFQPGLAMSIGIRFRSFSADDMKRVFIDKIHLFGRNE</sequence>
<organism evidence="11 12">
    <name type="scientific">Stephanodiscus triporus</name>
    <dbReference type="NCBI Taxonomy" id="2934178"/>
    <lineage>
        <taxon>Eukaryota</taxon>
        <taxon>Sar</taxon>
        <taxon>Stramenopiles</taxon>
        <taxon>Ochrophyta</taxon>
        <taxon>Bacillariophyta</taxon>
        <taxon>Coscinodiscophyceae</taxon>
        <taxon>Thalassiosirophycidae</taxon>
        <taxon>Stephanodiscales</taxon>
        <taxon>Stephanodiscaceae</taxon>
        <taxon>Stephanodiscus</taxon>
    </lineage>
</organism>
<evidence type="ECO:0000256" key="1">
    <source>
        <dbReference type="ARBA" id="ARBA00011073"/>
    </source>
</evidence>
<dbReference type="PRINTS" id="PR00723">
    <property type="entry name" value="SUBTILISIN"/>
</dbReference>
<dbReference type="EC" id="3.4.21.62" evidence="7"/>
<comment type="catalytic activity">
    <reaction evidence="6">
        <text>Hydrolysis of proteins with broad specificity for peptide bonds, and a preference for a large uncharged residue in P1. Hydrolyzes peptide amides.</text>
        <dbReference type="EC" id="3.4.21.62"/>
    </reaction>
</comment>
<dbReference type="InterPro" id="IPR000209">
    <property type="entry name" value="Peptidase_S8/S53_dom"/>
</dbReference>
<dbReference type="InterPro" id="IPR015500">
    <property type="entry name" value="Peptidase_S8_subtilisin-rel"/>
</dbReference>
<feature type="compositionally biased region" description="Basic residues" evidence="9">
    <location>
        <begin position="23"/>
        <end position="34"/>
    </location>
</feature>
<dbReference type="InterPro" id="IPR036852">
    <property type="entry name" value="Peptidase_S8/S53_dom_sf"/>
</dbReference>
<evidence type="ECO:0000313" key="11">
    <source>
        <dbReference type="EMBL" id="KAL3783226.1"/>
    </source>
</evidence>
<comment type="caution">
    <text evidence="11">The sequence shown here is derived from an EMBL/GenBank/DDBJ whole genome shotgun (WGS) entry which is preliminary data.</text>
</comment>
<evidence type="ECO:0000259" key="10">
    <source>
        <dbReference type="Pfam" id="PF00082"/>
    </source>
</evidence>
<keyword evidence="12" id="KW-1185">Reference proteome</keyword>
<gene>
    <name evidence="11" type="ORF">ACHAW5_005561</name>
</gene>
<dbReference type="PROSITE" id="PS00137">
    <property type="entry name" value="SUBTILASE_HIS"/>
    <property type="match status" value="1"/>
</dbReference>
<evidence type="ECO:0000256" key="8">
    <source>
        <dbReference type="PROSITE-ProRule" id="PRU01240"/>
    </source>
</evidence>
<dbReference type="Gene3D" id="3.40.50.200">
    <property type="entry name" value="Peptidase S8/S53 domain"/>
    <property type="match status" value="1"/>
</dbReference>
<dbReference type="AlphaFoldDB" id="A0ABD3P7Q6"/>
<feature type="active site" description="Charge relay system" evidence="8">
    <location>
        <position position="444"/>
    </location>
</feature>